<dbReference type="AlphaFoldDB" id="I6S2N6"/>
<evidence type="ECO:0000313" key="2">
    <source>
        <dbReference type="EMBL" id="AFM70980.1"/>
    </source>
</evidence>
<evidence type="ECO:0000256" key="1">
    <source>
        <dbReference type="SAM" id="Phobius"/>
    </source>
</evidence>
<dbReference type="HOGENOM" id="CLU_2117254_0_0_9"/>
<dbReference type="KEGG" id="ehr:EHR_10440"/>
<protein>
    <submittedName>
        <fullName evidence="2">Uncharacterized protein</fullName>
    </submittedName>
</protein>
<dbReference type="EMBL" id="CP003504">
    <property type="protein sequence ID" value="AFM70980.1"/>
    <property type="molecule type" value="Genomic_DNA"/>
</dbReference>
<keyword evidence="1" id="KW-0472">Membrane</keyword>
<keyword evidence="1" id="KW-0812">Transmembrane</keyword>
<organism evidence="2 3">
    <name type="scientific">Enterococcus hirae (strain ATCC 9790 / DSM 20160 / JCM 8729 / LMG 6399 / NBRC 3181 / NCIMB 6459 / NCDO 1258 / NCTC 12367 / WDCM 00089 / R)</name>
    <dbReference type="NCBI Taxonomy" id="768486"/>
    <lineage>
        <taxon>Bacteria</taxon>
        <taxon>Bacillati</taxon>
        <taxon>Bacillota</taxon>
        <taxon>Bacilli</taxon>
        <taxon>Lactobacillales</taxon>
        <taxon>Enterococcaceae</taxon>
        <taxon>Enterococcus</taxon>
    </lineage>
</organism>
<reference evidence="2 3" key="1">
    <citation type="journal article" date="2012" name="J. Bacteriol.">
        <title>Genome sequence of Enterococcus hirae (Streptococcus faecalis) ATCC 9790, a model organism for the study of ion transport, bioenergetics, and copper homeostasis.</title>
        <authorList>
            <person name="Gaechter T."/>
            <person name="Wunderlin C."/>
            <person name="Schmidheini T."/>
            <person name="Solioz M."/>
        </authorList>
    </citation>
    <scope>NUCLEOTIDE SEQUENCE [LARGE SCALE GENOMIC DNA]</scope>
    <source>
        <strain evidence="3">ATCC 9790 / DSM 20160 / JCM 8729 / LMG 6399 / NBRC 3181 / NCIMB 6459 / NCDO 1258 / NCTC 12367 / WDCM 00089 / R</strain>
    </source>
</reference>
<keyword evidence="1" id="KW-1133">Transmembrane helix</keyword>
<accession>I6S2N6</accession>
<dbReference type="Proteomes" id="UP000002895">
    <property type="component" value="Chromosome"/>
</dbReference>
<gene>
    <name evidence="2" type="ordered locus">EHR_10440</name>
</gene>
<feature type="transmembrane region" description="Helical" evidence="1">
    <location>
        <begin position="55"/>
        <end position="72"/>
    </location>
</feature>
<name>I6S2N6_ENTHA</name>
<keyword evidence="3" id="KW-1185">Reference proteome</keyword>
<feature type="transmembrane region" description="Helical" evidence="1">
    <location>
        <begin position="6"/>
        <end position="35"/>
    </location>
</feature>
<feature type="transmembrane region" description="Helical" evidence="1">
    <location>
        <begin position="78"/>
        <end position="98"/>
    </location>
</feature>
<dbReference type="PATRIC" id="fig|768486.3.peg.1974"/>
<proteinExistence type="predicted"/>
<sequence length="114" mass="13290">MVELSPIFSIFVIIYAILAVYGMLILPFAIMETILFQNTFLKTLLNAMILSFQKWQLQLFTIAYLLFVLLLFPRSPAIFFFVGFSGYCYLFLTFYTPFLQTRIASIKGLDQRND</sequence>
<evidence type="ECO:0000313" key="3">
    <source>
        <dbReference type="Proteomes" id="UP000002895"/>
    </source>
</evidence>